<dbReference type="GO" id="GO:0030544">
    <property type="term" value="F:Hsp70 protein binding"/>
    <property type="evidence" value="ECO:0007669"/>
    <property type="project" value="TreeGrafter"/>
</dbReference>
<dbReference type="InterPro" id="IPR019734">
    <property type="entry name" value="TPR_rpt"/>
</dbReference>
<proteinExistence type="predicted"/>
<dbReference type="GO" id="GO:0006457">
    <property type="term" value="P:protein folding"/>
    <property type="evidence" value="ECO:0007669"/>
    <property type="project" value="TreeGrafter"/>
</dbReference>
<dbReference type="SUPFAM" id="SSF48452">
    <property type="entry name" value="TPR-like"/>
    <property type="match status" value="1"/>
</dbReference>
<feature type="non-terminal residue" evidence="2">
    <location>
        <position position="165"/>
    </location>
</feature>
<dbReference type="Gene3D" id="1.25.40.10">
    <property type="entry name" value="Tetratricopeptide repeat domain"/>
    <property type="match status" value="1"/>
</dbReference>
<dbReference type="SMART" id="SM00028">
    <property type="entry name" value="TPR"/>
    <property type="match status" value="3"/>
</dbReference>
<sequence>MSAPYPEPRPPGFSLADLDSVPLFMRHLPEDDGSNNIAFEALQSLVYEGTPDEQARNFKDQGNEYFRGRRFREASALYTQGINANPPDPIIQEALLLNRAACNLELKNFGMVLRDTSAALMINPRSPKAYFRASAALVSLERYMEALDVCDRCLAFDPQNTSVRQ</sequence>
<dbReference type="AlphaFoldDB" id="A0A0C3PW79"/>
<dbReference type="OrthoDB" id="1724687at2759"/>
<reference evidence="2 3" key="1">
    <citation type="submission" date="2014-04" db="EMBL/GenBank/DDBJ databases">
        <authorList>
            <consortium name="DOE Joint Genome Institute"/>
            <person name="Kuo A."/>
            <person name="Girlanda M."/>
            <person name="Perotto S."/>
            <person name="Kohler A."/>
            <person name="Nagy L.G."/>
            <person name="Floudas D."/>
            <person name="Copeland A."/>
            <person name="Barry K.W."/>
            <person name="Cichocki N."/>
            <person name="Veneault-Fourrey C."/>
            <person name="LaButti K."/>
            <person name="Lindquist E.A."/>
            <person name="Lipzen A."/>
            <person name="Lundell T."/>
            <person name="Morin E."/>
            <person name="Murat C."/>
            <person name="Sun H."/>
            <person name="Tunlid A."/>
            <person name="Henrissat B."/>
            <person name="Grigoriev I.V."/>
            <person name="Hibbett D.S."/>
            <person name="Martin F."/>
            <person name="Nordberg H.P."/>
            <person name="Cantor M.N."/>
            <person name="Hua S.X."/>
        </authorList>
    </citation>
    <scope>NUCLEOTIDE SEQUENCE [LARGE SCALE GENOMIC DNA]</scope>
    <source>
        <strain evidence="2 3">MUT 4182</strain>
    </source>
</reference>
<dbReference type="STRING" id="1051891.A0A0C3PW79"/>
<dbReference type="GO" id="GO:0051879">
    <property type="term" value="F:Hsp90 protein binding"/>
    <property type="evidence" value="ECO:0007669"/>
    <property type="project" value="TreeGrafter"/>
</dbReference>
<evidence type="ECO:0000313" key="3">
    <source>
        <dbReference type="Proteomes" id="UP000054248"/>
    </source>
</evidence>
<dbReference type="PANTHER" id="PTHR46035:SF1">
    <property type="entry name" value="TETRATRICOPEPTIDE REPEAT PROTEIN 4"/>
    <property type="match status" value="1"/>
</dbReference>
<evidence type="ECO:0000313" key="2">
    <source>
        <dbReference type="EMBL" id="KIO19250.1"/>
    </source>
</evidence>
<feature type="repeat" description="TPR" evidence="1">
    <location>
        <begin position="127"/>
        <end position="160"/>
    </location>
</feature>
<dbReference type="Proteomes" id="UP000054248">
    <property type="component" value="Unassembled WGS sequence"/>
</dbReference>
<organism evidence="2 3">
    <name type="scientific">Tulasnella calospora MUT 4182</name>
    <dbReference type="NCBI Taxonomy" id="1051891"/>
    <lineage>
        <taxon>Eukaryota</taxon>
        <taxon>Fungi</taxon>
        <taxon>Dikarya</taxon>
        <taxon>Basidiomycota</taxon>
        <taxon>Agaricomycotina</taxon>
        <taxon>Agaricomycetes</taxon>
        <taxon>Cantharellales</taxon>
        <taxon>Tulasnellaceae</taxon>
        <taxon>Tulasnella</taxon>
    </lineage>
</organism>
<gene>
    <name evidence="2" type="ORF">M407DRAFT_83045</name>
</gene>
<keyword evidence="1" id="KW-0802">TPR repeat</keyword>
<dbReference type="EMBL" id="KN823232">
    <property type="protein sequence ID" value="KIO19250.1"/>
    <property type="molecule type" value="Genomic_DNA"/>
</dbReference>
<name>A0A0C3PW79_9AGAM</name>
<reference evidence="3" key="2">
    <citation type="submission" date="2015-01" db="EMBL/GenBank/DDBJ databases">
        <title>Evolutionary Origins and Diversification of the Mycorrhizal Mutualists.</title>
        <authorList>
            <consortium name="DOE Joint Genome Institute"/>
            <consortium name="Mycorrhizal Genomics Consortium"/>
            <person name="Kohler A."/>
            <person name="Kuo A."/>
            <person name="Nagy L.G."/>
            <person name="Floudas D."/>
            <person name="Copeland A."/>
            <person name="Barry K.W."/>
            <person name="Cichocki N."/>
            <person name="Veneault-Fourrey C."/>
            <person name="LaButti K."/>
            <person name="Lindquist E.A."/>
            <person name="Lipzen A."/>
            <person name="Lundell T."/>
            <person name="Morin E."/>
            <person name="Murat C."/>
            <person name="Riley R."/>
            <person name="Ohm R."/>
            <person name="Sun H."/>
            <person name="Tunlid A."/>
            <person name="Henrissat B."/>
            <person name="Grigoriev I.V."/>
            <person name="Hibbett D.S."/>
            <person name="Martin F."/>
        </authorList>
    </citation>
    <scope>NUCLEOTIDE SEQUENCE [LARGE SCALE GENOMIC DNA]</scope>
    <source>
        <strain evidence="3">MUT 4182</strain>
    </source>
</reference>
<dbReference type="PROSITE" id="PS50005">
    <property type="entry name" value="TPR"/>
    <property type="match status" value="1"/>
</dbReference>
<dbReference type="GO" id="GO:0005634">
    <property type="term" value="C:nucleus"/>
    <property type="evidence" value="ECO:0007669"/>
    <property type="project" value="TreeGrafter"/>
</dbReference>
<accession>A0A0C3PW79</accession>
<dbReference type="PANTHER" id="PTHR46035">
    <property type="entry name" value="TETRATRICOPEPTIDE REPEAT PROTEIN 4"/>
    <property type="match status" value="1"/>
</dbReference>
<dbReference type="GO" id="GO:0005829">
    <property type="term" value="C:cytosol"/>
    <property type="evidence" value="ECO:0007669"/>
    <property type="project" value="TreeGrafter"/>
</dbReference>
<evidence type="ECO:0000256" key="1">
    <source>
        <dbReference type="PROSITE-ProRule" id="PRU00339"/>
    </source>
</evidence>
<keyword evidence="3" id="KW-1185">Reference proteome</keyword>
<dbReference type="InterPro" id="IPR011990">
    <property type="entry name" value="TPR-like_helical_dom_sf"/>
</dbReference>
<dbReference type="HOGENOM" id="CLU_1614897_0_0_1"/>
<protein>
    <submittedName>
        <fullName evidence="2">Uncharacterized protein</fullName>
    </submittedName>
</protein>